<accession>A0A943HUR3</accession>
<dbReference type="EMBL" id="JAGZEE010000043">
    <property type="protein sequence ID" value="MBS5413095.1"/>
    <property type="molecule type" value="Genomic_DNA"/>
</dbReference>
<dbReference type="Proteomes" id="UP000782901">
    <property type="component" value="Unassembled WGS sequence"/>
</dbReference>
<organism evidence="2 3">
    <name type="scientific">Bacteroides thetaiotaomicron</name>
    <dbReference type="NCBI Taxonomy" id="818"/>
    <lineage>
        <taxon>Bacteria</taxon>
        <taxon>Pseudomonadati</taxon>
        <taxon>Bacteroidota</taxon>
        <taxon>Bacteroidia</taxon>
        <taxon>Bacteroidales</taxon>
        <taxon>Bacteroidaceae</taxon>
        <taxon>Bacteroides</taxon>
    </lineage>
</organism>
<dbReference type="Pfam" id="PF14501">
    <property type="entry name" value="HATPase_c_5"/>
    <property type="match status" value="1"/>
</dbReference>
<gene>
    <name evidence="2" type="ORF">KHY35_20705</name>
</gene>
<name>A0A943HUR3_BACT4</name>
<feature type="domain" description="NERD" evidence="1">
    <location>
        <begin position="1"/>
        <end position="54"/>
    </location>
</feature>
<comment type="caution">
    <text evidence="2">The sequence shown here is derived from an EMBL/GenBank/DDBJ whole genome shotgun (WGS) entry which is preliminary data.</text>
</comment>
<dbReference type="InterPro" id="IPR011528">
    <property type="entry name" value="NERD"/>
</dbReference>
<sequence length="54" mass="6294">MENAITASENTQEKMLHLKLITKKGLLYIEIENSYNGVINEEKGRFFHKNTLKI</sequence>
<evidence type="ECO:0000259" key="1">
    <source>
        <dbReference type="PROSITE" id="PS50965"/>
    </source>
</evidence>
<evidence type="ECO:0000313" key="2">
    <source>
        <dbReference type="EMBL" id="MBS5413095.1"/>
    </source>
</evidence>
<dbReference type="AlphaFoldDB" id="A0A943HUR3"/>
<evidence type="ECO:0000313" key="3">
    <source>
        <dbReference type="Proteomes" id="UP000782901"/>
    </source>
</evidence>
<dbReference type="PROSITE" id="PS50965">
    <property type="entry name" value="NERD"/>
    <property type="match status" value="1"/>
</dbReference>
<dbReference type="InterPro" id="IPR032834">
    <property type="entry name" value="NatK-like_C"/>
</dbReference>
<protein>
    <submittedName>
        <fullName evidence="2">GHKL domain-containing protein</fullName>
    </submittedName>
</protein>
<proteinExistence type="predicted"/>
<reference evidence="2" key="1">
    <citation type="submission" date="2021-02" db="EMBL/GenBank/DDBJ databases">
        <title>Infant gut strain persistence is associated with maternal origin, phylogeny, and functional potential including surface adhesion and iron acquisition.</title>
        <authorList>
            <person name="Lou Y.C."/>
        </authorList>
    </citation>
    <scope>NUCLEOTIDE SEQUENCE</scope>
    <source>
        <strain evidence="2">L3_082_243G1_dasL3_082_243G1_maxbin2.maxbin.015s ta_sub</strain>
    </source>
</reference>